<dbReference type="EMBL" id="ON746521">
    <property type="protein sequence ID" value="UYL95554.1"/>
    <property type="molecule type" value="Viral_cRNA"/>
</dbReference>
<accession>A0A9E8A9M0</accession>
<sequence>MSHKGKKDKKVPKAAGAFGPIIDMLSEQDTLGLEQMTANMKTLQEQEAEALQSAPGRSEPGEEQLPGFHLPMPPIKEEEPAPPEGVKVMTIELDPNNAGSDYALSKIKEVFDHLATDGVLAPATPVLVDGVVRVEYTPIPVWSSRGSPSEEDRTEEQPLEETSFLSRLQEPVTLYTIFEVPMPISLSELGISMEQIKREITSKRDFFFNSTISLERKVYSLLDLSERGIKVKRGLDEPL</sequence>
<proteinExistence type="predicted"/>
<protein>
    <submittedName>
        <fullName evidence="2">Phosphoprotein</fullName>
    </submittedName>
</protein>
<organism evidence="2">
    <name type="scientific">Guyuan Rhabd tick virus 1</name>
    <dbReference type="NCBI Taxonomy" id="2972323"/>
    <lineage>
        <taxon>Viruses</taxon>
        <taxon>Riboviria</taxon>
        <taxon>Orthornavirae</taxon>
        <taxon>Negarnaviricota</taxon>
        <taxon>Haploviricotina</taxon>
        <taxon>Monjiviricetes</taxon>
        <taxon>Mononegavirales</taxon>
        <taxon>Rhabdoviridae</taxon>
        <taxon>Alpharhabdovirinae</taxon>
        <taxon>Alpharicinrhavirus</taxon>
        <taxon>Alpharicinrhavirus ningxia</taxon>
    </lineage>
</organism>
<name>A0A9E8A9M0_9RHAB</name>
<reference evidence="2" key="1">
    <citation type="submission" date="2022-05" db="EMBL/GenBank/DDBJ databases">
        <authorList>
            <person name="Cao W."/>
            <person name="Jia N."/>
            <person name="Lam T.T.-Y."/>
            <person name="Ni X."/>
            <person name="Liu J."/>
        </authorList>
    </citation>
    <scope>NUCLEOTIDE SEQUENCE</scope>
    <source>
        <strain evidence="2">TIGMIC 3</strain>
    </source>
</reference>
<evidence type="ECO:0000256" key="1">
    <source>
        <dbReference type="SAM" id="MobiDB-lite"/>
    </source>
</evidence>
<feature type="region of interest" description="Disordered" evidence="1">
    <location>
        <begin position="44"/>
        <end position="67"/>
    </location>
</feature>
<evidence type="ECO:0000313" key="2">
    <source>
        <dbReference type="EMBL" id="UYL95554.1"/>
    </source>
</evidence>
<feature type="region of interest" description="Disordered" evidence="1">
    <location>
        <begin position="142"/>
        <end position="161"/>
    </location>
</feature>